<evidence type="ECO:0000313" key="6">
    <source>
        <dbReference type="Proteomes" id="UP000681526"/>
    </source>
</evidence>
<dbReference type="Gene3D" id="3.40.50.150">
    <property type="entry name" value="Vaccinia Virus protein VP39"/>
    <property type="match status" value="1"/>
</dbReference>
<organism evidence="5 6">
    <name type="scientific">Thermobacillus xylanilyticus</name>
    <dbReference type="NCBI Taxonomy" id="76633"/>
    <lineage>
        <taxon>Bacteria</taxon>
        <taxon>Bacillati</taxon>
        <taxon>Bacillota</taxon>
        <taxon>Bacilli</taxon>
        <taxon>Bacillales</taxon>
        <taxon>Paenibacillaceae</taxon>
        <taxon>Thermobacillus</taxon>
    </lineage>
</organism>
<keyword evidence="1" id="KW-0479">Metal-binding</keyword>
<dbReference type="InterPro" id="IPR052571">
    <property type="entry name" value="Mt_RNA_Methyltransferase"/>
</dbReference>
<protein>
    <submittedName>
        <fullName evidence="5">Ribosomal small subunit Rsm22</fullName>
    </submittedName>
</protein>
<keyword evidence="2" id="KW-0809">Transit peptide</keyword>
<reference evidence="5 6" key="1">
    <citation type="submission" date="2021-04" db="EMBL/GenBank/DDBJ databases">
        <authorList>
            <person name="Rakotoarivonina H."/>
        </authorList>
    </citation>
    <scope>NUCLEOTIDE SEQUENCE [LARGE SCALE GENOMIC DNA]</scope>
    <source>
        <strain evidence="5 6">XE</strain>
    </source>
</reference>
<keyword evidence="3" id="KW-0408">Iron</keyword>
<sequence length="328" mass="36267">MELPQQLRLAIERHIQGMNHAKLKRDLQSLSERYRTAGGRGRRLLTEDAEAASYAIARMPATYGAVAAALKYALERTPERPETLLDCGAGTGAASWAADALLDLRGVTCLEREPAMIRLGRSLAADASPALRNADWVRRDFAKDDIPERAELVIASYVLNELHDAEREAAVRKLWNAAERMLLIVEPGTPAAYRGLMAVRGQLLRLGAHIAAPCPHAGECPMEADDWCHFRCRIPRSRLHKRLKDGSAPYEDEKFSYLAVTREPCARAEARIIRRPRIDKGRIGLELCTPDGLRSVDVHKKDGELFKRARKAECGDAFSAPGAGGTRS</sequence>
<dbReference type="InterPro" id="IPR029063">
    <property type="entry name" value="SAM-dependent_MTases_sf"/>
</dbReference>
<gene>
    <name evidence="5" type="primary">txxe 3091</name>
    <name evidence="5" type="ORF">TXXE_14750</name>
</gene>
<evidence type="ECO:0000256" key="1">
    <source>
        <dbReference type="ARBA" id="ARBA00022723"/>
    </source>
</evidence>
<name>A0ABM8V6Q7_THEXY</name>
<accession>A0ABM8V6Q7</accession>
<dbReference type="Proteomes" id="UP000681526">
    <property type="component" value="Unassembled WGS sequence"/>
</dbReference>
<evidence type="ECO:0000256" key="4">
    <source>
        <dbReference type="ARBA" id="ARBA00023014"/>
    </source>
</evidence>
<dbReference type="Pfam" id="PF09243">
    <property type="entry name" value="Rsm22"/>
    <property type="match status" value="1"/>
</dbReference>
<evidence type="ECO:0000313" key="5">
    <source>
        <dbReference type="EMBL" id="CAG5090842.1"/>
    </source>
</evidence>
<dbReference type="SUPFAM" id="SSF53335">
    <property type="entry name" value="S-adenosyl-L-methionine-dependent methyltransferases"/>
    <property type="match status" value="1"/>
</dbReference>
<comment type="caution">
    <text evidence="5">The sequence shown here is derived from an EMBL/GenBank/DDBJ whole genome shotgun (WGS) entry which is preliminary data.</text>
</comment>
<dbReference type="PANTHER" id="PTHR13184">
    <property type="entry name" value="37S RIBOSOMAL PROTEIN S22"/>
    <property type="match status" value="1"/>
</dbReference>
<dbReference type="InterPro" id="IPR015324">
    <property type="entry name" value="Ribosomal_Rsm22-like"/>
</dbReference>
<dbReference type="PANTHER" id="PTHR13184:SF5">
    <property type="entry name" value="METHYLTRANSFERASE-LIKE PROTEIN 17, MITOCHONDRIAL"/>
    <property type="match status" value="1"/>
</dbReference>
<dbReference type="RefSeq" id="WP_213485308.1">
    <property type="nucleotide sequence ID" value="NZ_CAJRAY010000077.1"/>
</dbReference>
<proteinExistence type="predicted"/>
<keyword evidence="6" id="KW-1185">Reference proteome</keyword>
<dbReference type="EMBL" id="CAJRAY010000077">
    <property type="protein sequence ID" value="CAG5090842.1"/>
    <property type="molecule type" value="Genomic_DNA"/>
</dbReference>
<evidence type="ECO:0000256" key="3">
    <source>
        <dbReference type="ARBA" id="ARBA00023004"/>
    </source>
</evidence>
<keyword evidence="4" id="KW-0411">Iron-sulfur</keyword>
<evidence type="ECO:0000256" key="2">
    <source>
        <dbReference type="ARBA" id="ARBA00022946"/>
    </source>
</evidence>